<keyword evidence="3" id="KW-1185">Reference proteome</keyword>
<feature type="signal peptide" evidence="1">
    <location>
        <begin position="1"/>
        <end position="19"/>
    </location>
</feature>
<sequence length="55" mass="5863">MAIKTTAFFLVTCLAVTLGHPAHDEGRNIGVDIVGGSETKPHQYPSIVDVRRVSG</sequence>
<dbReference type="Proteomes" id="UP000708208">
    <property type="component" value="Unassembled WGS sequence"/>
</dbReference>
<feature type="non-terminal residue" evidence="2">
    <location>
        <position position="55"/>
    </location>
</feature>
<dbReference type="EMBL" id="CAJVCH010019087">
    <property type="protein sequence ID" value="CAG7687101.1"/>
    <property type="molecule type" value="Genomic_DNA"/>
</dbReference>
<protein>
    <submittedName>
        <fullName evidence="2">Uncharacterized protein</fullName>
    </submittedName>
</protein>
<evidence type="ECO:0000256" key="1">
    <source>
        <dbReference type="SAM" id="SignalP"/>
    </source>
</evidence>
<feature type="chain" id="PRO_5035283966" evidence="1">
    <location>
        <begin position="20"/>
        <end position="55"/>
    </location>
</feature>
<evidence type="ECO:0000313" key="2">
    <source>
        <dbReference type="EMBL" id="CAG7687101.1"/>
    </source>
</evidence>
<gene>
    <name evidence="2" type="ORF">AFUS01_LOCUS3197</name>
</gene>
<keyword evidence="1" id="KW-0732">Signal</keyword>
<reference evidence="2" key="1">
    <citation type="submission" date="2021-06" db="EMBL/GenBank/DDBJ databases">
        <authorList>
            <person name="Hodson N. C."/>
            <person name="Mongue J. A."/>
            <person name="Jaron S. K."/>
        </authorList>
    </citation>
    <scope>NUCLEOTIDE SEQUENCE</scope>
</reference>
<organism evidence="2 3">
    <name type="scientific">Allacma fusca</name>
    <dbReference type="NCBI Taxonomy" id="39272"/>
    <lineage>
        <taxon>Eukaryota</taxon>
        <taxon>Metazoa</taxon>
        <taxon>Ecdysozoa</taxon>
        <taxon>Arthropoda</taxon>
        <taxon>Hexapoda</taxon>
        <taxon>Collembola</taxon>
        <taxon>Symphypleona</taxon>
        <taxon>Sminthuridae</taxon>
        <taxon>Allacma</taxon>
    </lineage>
</organism>
<accession>A0A8J2NTH3</accession>
<comment type="caution">
    <text evidence="2">The sequence shown here is derived from an EMBL/GenBank/DDBJ whole genome shotgun (WGS) entry which is preliminary data.</text>
</comment>
<dbReference type="AlphaFoldDB" id="A0A8J2NTH3"/>
<dbReference type="OrthoDB" id="7552490at2759"/>
<evidence type="ECO:0000313" key="3">
    <source>
        <dbReference type="Proteomes" id="UP000708208"/>
    </source>
</evidence>
<proteinExistence type="predicted"/>
<name>A0A8J2NTH3_9HEXA</name>